<feature type="domain" description="PH" evidence="2">
    <location>
        <begin position="38"/>
        <end position="131"/>
    </location>
</feature>
<dbReference type="Proteomes" id="UP001189429">
    <property type="component" value="Unassembled WGS sequence"/>
</dbReference>
<gene>
    <name evidence="3" type="ORF">PCOR1329_LOCUS41218</name>
</gene>
<dbReference type="SUPFAM" id="SSF50729">
    <property type="entry name" value="PH domain-like"/>
    <property type="match status" value="2"/>
</dbReference>
<name>A0ABN9TQ73_9DINO</name>
<sequence length="620" mass="66424">GSLGLADAGVRRRTHEGCQQDFWERGMAGSSTPGPGDQVLLRGDVLLQRKGAAEPRHLVLWEDRFSFFTREEDFSAQQRPRAQVPLDALLGVQVDEDTVTLSLSDRELSFRTAGGRKDAQGWGEAFNAARSQQAASAELAELEGSQADSPLCLHEGELTMTQSAAAGQRDAWLPPVSGGHFVLYRDRLEWFHTPEALEAGRPDGHVAVEDIEDLEVEDTQVALSSRDGFIRVLQEEHDGDMQGWIDAFAQILETDEAYEPADRTFETNADLAGGPSRCVHEGQLLLAVGPGQVEPRHVVLYGDRIDFFDSQADCDAGGGPALSVETADVCRVSIKDDGFAIGLDDHELELLTPPDVDLEAWISALRSVMESAEDASAETRQAPVLSSPLAMSSASTAATATAFGSKTHAAAEQPLWQEMLDPRVASWLDSSRSCPADSAYFHGVLWLQRAQKQLPRFCVLYTDRIDSWASPLQAARRQPPEGRIMLSDVRGLSLIGGGFVPPGGGRHRGAARAAARPEQGRGGRRRPGRPAVEGSPAAESAERRPATGRTSAALRAPGGDAAAVAEVGGPGPVGQEPPERGGRAVARHQPPQPAGPHLHAAVPPGQRRIRPQTGGQQGDH</sequence>
<feature type="region of interest" description="Disordered" evidence="1">
    <location>
        <begin position="497"/>
        <end position="620"/>
    </location>
</feature>
<proteinExistence type="predicted"/>
<feature type="compositionally biased region" description="Low complexity" evidence="1">
    <location>
        <begin position="552"/>
        <end position="567"/>
    </location>
</feature>
<accession>A0ABN9TQ73</accession>
<evidence type="ECO:0000259" key="2">
    <source>
        <dbReference type="PROSITE" id="PS50003"/>
    </source>
</evidence>
<dbReference type="SMART" id="SM00233">
    <property type="entry name" value="PH"/>
    <property type="match status" value="3"/>
</dbReference>
<dbReference type="EMBL" id="CAUYUJ010014960">
    <property type="protein sequence ID" value="CAK0848224.1"/>
    <property type="molecule type" value="Genomic_DNA"/>
</dbReference>
<comment type="caution">
    <text evidence="3">The sequence shown here is derived from an EMBL/GenBank/DDBJ whole genome shotgun (WGS) entry which is preliminary data.</text>
</comment>
<protein>
    <recommendedName>
        <fullName evidence="2">PH domain-containing protein</fullName>
    </recommendedName>
</protein>
<feature type="non-terminal residue" evidence="3">
    <location>
        <position position="1"/>
    </location>
</feature>
<evidence type="ECO:0000313" key="3">
    <source>
        <dbReference type="EMBL" id="CAK0848224.1"/>
    </source>
</evidence>
<evidence type="ECO:0000313" key="4">
    <source>
        <dbReference type="Proteomes" id="UP001189429"/>
    </source>
</evidence>
<organism evidence="3 4">
    <name type="scientific">Prorocentrum cordatum</name>
    <dbReference type="NCBI Taxonomy" id="2364126"/>
    <lineage>
        <taxon>Eukaryota</taxon>
        <taxon>Sar</taxon>
        <taxon>Alveolata</taxon>
        <taxon>Dinophyceae</taxon>
        <taxon>Prorocentrales</taxon>
        <taxon>Prorocentraceae</taxon>
        <taxon>Prorocentrum</taxon>
    </lineage>
</organism>
<keyword evidence="4" id="KW-1185">Reference proteome</keyword>
<dbReference type="PROSITE" id="PS50003">
    <property type="entry name" value="PH_DOMAIN"/>
    <property type="match status" value="1"/>
</dbReference>
<dbReference type="InterPro" id="IPR001849">
    <property type="entry name" value="PH_domain"/>
</dbReference>
<reference evidence="3" key="1">
    <citation type="submission" date="2023-10" db="EMBL/GenBank/DDBJ databases">
        <authorList>
            <person name="Chen Y."/>
            <person name="Shah S."/>
            <person name="Dougan E. K."/>
            <person name="Thang M."/>
            <person name="Chan C."/>
        </authorList>
    </citation>
    <scope>NUCLEOTIDE SEQUENCE [LARGE SCALE GENOMIC DNA]</scope>
</reference>
<evidence type="ECO:0000256" key="1">
    <source>
        <dbReference type="SAM" id="MobiDB-lite"/>
    </source>
</evidence>